<evidence type="ECO:0000313" key="1">
    <source>
        <dbReference type="EMBL" id="ALO66127.1"/>
    </source>
</evidence>
<dbReference type="EMBL" id="CP013200">
    <property type="protein sequence ID" value="ALO66127.1"/>
    <property type="molecule type" value="Genomic_DNA"/>
</dbReference>
<name>A0A0S2LXI6_9MICC</name>
<accession>A0A0S2LXI6</accession>
<evidence type="ECO:0000313" key="2">
    <source>
        <dbReference type="Proteomes" id="UP000059574"/>
    </source>
</evidence>
<dbReference type="InterPro" id="IPR029058">
    <property type="entry name" value="AB_hydrolase_fold"/>
</dbReference>
<gene>
    <name evidence="1" type="ORF">AS189_05990</name>
</gene>
<evidence type="ECO:0008006" key="3">
    <source>
        <dbReference type="Google" id="ProtNLM"/>
    </source>
</evidence>
<reference evidence="2" key="1">
    <citation type="submission" date="2015-11" db="EMBL/GenBank/DDBJ databases">
        <authorList>
            <person name="Kumar R."/>
            <person name="Singh D."/>
            <person name="Swarnkar M.K."/>
            <person name="Singh A.K."/>
            <person name="Kumar S."/>
        </authorList>
    </citation>
    <scope>NUCLEOTIDE SEQUENCE [LARGE SCALE GENOMIC DNA]</scope>
    <source>
        <strain evidence="2">ERGS4:06</strain>
    </source>
</reference>
<sequence length="85" mass="9011">MAVLPLPVPLFVAQGETDTLVIPAVQDKYVAARCAAGQKLMYKKYAGKDHLGVVTEGSPLLVDLIDWSKVRIAGAAAESNCSELP</sequence>
<protein>
    <recommendedName>
        <fullName evidence="3">Peptidase S9 prolyl oligopeptidase catalytic domain-containing protein</fullName>
    </recommendedName>
</protein>
<dbReference type="SUPFAM" id="SSF53474">
    <property type="entry name" value="alpha/beta-Hydrolases"/>
    <property type="match status" value="1"/>
</dbReference>
<proteinExistence type="predicted"/>
<dbReference type="Gene3D" id="3.40.50.1820">
    <property type="entry name" value="alpha/beta hydrolase"/>
    <property type="match status" value="1"/>
</dbReference>
<dbReference type="AlphaFoldDB" id="A0A0S2LXI6"/>
<reference evidence="1 2" key="2">
    <citation type="journal article" date="2016" name="J. Biotechnol.">
        <title>Complete genome sequence of Arthrobacter alpinus ERGS4:06, a yellow pigmented bacterium tolerant to cold and radiations isolated from Sikkim Himalaya.</title>
        <authorList>
            <person name="Kumar R."/>
            <person name="Singh D."/>
            <person name="Swarnkar M.K."/>
            <person name="Singh A.K."/>
            <person name="Kumar S."/>
        </authorList>
    </citation>
    <scope>NUCLEOTIDE SEQUENCE [LARGE SCALE GENOMIC DNA]</scope>
    <source>
        <strain evidence="1 2">ERGS4:06</strain>
    </source>
</reference>
<organism evidence="1 2">
    <name type="scientific">Arthrobacter alpinus</name>
    <dbReference type="NCBI Taxonomy" id="656366"/>
    <lineage>
        <taxon>Bacteria</taxon>
        <taxon>Bacillati</taxon>
        <taxon>Actinomycetota</taxon>
        <taxon>Actinomycetes</taxon>
        <taxon>Micrococcales</taxon>
        <taxon>Micrococcaceae</taxon>
        <taxon>Arthrobacter</taxon>
    </lineage>
</organism>
<dbReference type="Proteomes" id="UP000059574">
    <property type="component" value="Chromosome"/>
</dbReference>